<dbReference type="PANTHER" id="PTHR12243">
    <property type="entry name" value="MADF DOMAIN TRANSCRIPTION FACTOR"/>
    <property type="match status" value="1"/>
</dbReference>
<dbReference type="KEGG" id="dvv:114325885"/>
<dbReference type="Pfam" id="PF10545">
    <property type="entry name" value="MADF_DNA_bdg"/>
    <property type="match status" value="1"/>
</dbReference>
<dbReference type="InterPro" id="IPR006578">
    <property type="entry name" value="MADF-dom"/>
</dbReference>
<evidence type="ECO:0000313" key="2">
    <source>
        <dbReference type="EnsemblMetazoa" id="XP_050498065.1"/>
    </source>
</evidence>
<dbReference type="GO" id="GO:0006357">
    <property type="term" value="P:regulation of transcription by RNA polymerase II"/>
    <property type="evidence" value="ECO:0007669"/>
    <property type="project" value="TreeGrafter"/>
</dbReference>
<gene>
    <name evidence="4" type="primary">LOC114325885</name>
</gene>
<dbReference type="RefSeq" id="XP_050498065.1">
    <property type="nucleotide sequence ID" value="XM_050642108.1"/>
</dbReference>
<reference evidence="4" key="1">
    <citation type="submission" date="2025-04" db="UniProtKB">
        <authorList>
            <consortium name="RefSeq"/>
        </authorList>
    </citation>
    <scope>IDENTIFICATION</scope>
</reference>
<dbReference type="GO" id="GO:0005667">
    <property type="term" value="C:transcription regulator complex"/>
    <property type="evidence" value="ECO:0007669"/>
    <property type="project" value="TreeGrafter"/>
</dbReference>
<dbReference type="GO" id="GO:0005634">
    <property type="term" value="C:nucleus"/>
    <property type="evidence" value="ECO:0007669"/>
    <property type="project" value="TreeGrafter"/>
</dbReference>
<evidence type="ECO:0000259" key="1">
    <source>
        <dbReference type="PROSITE" id="PS51029"/>
    </source>
</evidence>
<organism evidence="4">
    <name type="scientific">Diabrotica virgifera virgifera</name>
    <name type="common">western corn rootworm</name>
    <dbReference type="NCBI Taxonomy" id="50390"/>
    <lineage>
        <taxon>Eukaryota</taxon>
        <taxon>Metazoa</taxon>
        <taxon>Ecdysozoa</taxon>
        <taxon>Arthropoda</taxon>
        <taxon>Hexapoda</taxon>
        <taxon>Insecta</taxon>
        <taxon>Pterygota</taxon>
        <taxon>Neoptera</taxon>
        <taxon>Endopterygota</taxon>
        <taxon>Coleoptera</taxon>
        <taxon>Polyphaga</taxon>
        <taxon>Cucujiformia</taxon>
        <taxon>Chrysomeloidea</taxon>
        <taxon>Chrysomelidae</taxon>
        <taxon>Galerucinae</taxon>
        <taxon>Diabroticina</taxon>
        <taxon>Diabroticites</taxon>
        <taxon>Diabrotica</taxon>
    </lineage>
</organism>
<reference evidence="2" key="2">
    <citation type="submission" date="2025-05" db="UniProtKB">
        <authorList>
            <consortium name="EnsemblMetazoa"/>
        </authorList>
    </citation>
    <scope>IDENTIFICATION</scope>
</reference>
<dbReference type="PROSITE" id="PS51029">
    <property type="entry name" value="MADF"/>
    <property type="match status" value="1"/>
</dbReference>
<evidence type="ECO:0000313" key="3">
    <source>
        <dbReference type="Proteomes" id="UP001652700"/>
    </source>
</evidence>
<dbReference type="RefSeq" id="XP_050498074.1">
    <property type="nucleotide sequence ID" value="XM_050642117.1"/>
</dbReference>
<accession>A0A6P7F378</accession>
<proteinExistence type="predicted"/>
<protein>
    <submittedName>
        <fullName evidence="4">Uncharacterized protein LOC114325885</fullName>
    </submittedName>
</protein>
<dbReference type="OrthoDB" id="8195830at2759"/>
<dbReference type="AlphaFoldDB" id="A0A6P7F378"/>
<feature type="domain" description="MADF" evidence="1">
    <location>
        <begin position="15"/>
        <end position="100"/>
    </location>
</feature>
<keyword evidence="3" id="KW-1185">Reference proteome</keyword>
<dbReference type="InParanoid" id="A0A6P7F378"/>
<dbReference type="Proteomes" id="UP001652700">
    <property type="component" value="Unplaced"/>
</dbReference>
<dbReference type="GeneID" id="114325885"/>
<name>A0A6P7F378_DIAVI</name>
<dbReference type="InterPro" id="IPR039353">
    <property type="entry name" value="TF_Adf1"/>
</dbReference>
<dbReference type="PANTHER" id="PTHR12243:SF67">
    <property type="entry name" value="COREPRESSOR OF PANGOLIN, ISOFORM A-RELATED"/>
    <property type="match status" value="1"/>
</dbReference>
<dbReference type="EnsemblMetazoa" id="XM_050642117.1">
    <property type="protein sequence ID" value="XP_050498074.1"/>
    <property type="gene ID" value="LOC114325885"/>
</dbReference>
<dbReference type="RefSeq" id="XP_028129821.1">
    <property type="nucleotide sequence ID" value="XM_028274020.1"/>
</dbReference>
<dbReference type="EnsemblMetazoa" id="XM_050642108.1">
    <property type="protein sequence ID" value="XP_050498065.1"/>
    <property type="gene ID" value="LOC114325885"/>
</dbReference>
<evidence type="ECO:0000313" key="4">
    <source>
        <dbReference type="RefSeq" id="XP_028129821.1"/>
    </source>
</evidence>
<sequence>MDSEPASAWDLDLGILINMVKQFPYLYNSRHENFKNTALRERTWCNIAERLKVPVGDCQRIWKNLRDKWSKEKRITMQNPAISSEWEFYEVLKFLQPFVRRRRRARLKPNRTNLQNASLKNEIEETFEESINPDDIVKKMWNRNLGVQVCPENVTFLESEMEEAAESEEITLDFVDDPPPKEETVIRYQTSEEAFGAYVACRLMDFSVEERQTKRIKIFKVLEDLE</sequence>
<dbReference type="SMART" id="SM00595">
    <property type="entry name" value="MADF"/>
    <property type="match status" value="1"/>
</dbReference>